<gene>
    <name evidence="14" type="primary">pruA</name>
    <name evidence="14" type="ORF">GS601_07810</name>
</gene>
<evidence type="ECO:0000256" key="3">
    <source>
        <dbReference type="ARBA" id="ARBA00023002"/>
    </source>
</evidence>
<dbReference type="InterPro" id="IPR041514">
    <property type="entry name" value="PutA_N"/>
</dbReference>
<feature type="domain" description="Proline dehydrogenase" evidence="12">
    <location>
        <begin position="136"/>
        <end position="441"/>
    </location>
</feature>
<keyword evidence="4" id="KW-0520">NAD</keyword>
<dbReference type="InterPro" id="IPR029510">
    <property type="entry name" value="Ald_DH_CS_GLU"/>
</dbReference>
<dbReference type="GO" id="GO:0003700">
    <property type="term" value="F:DNA-binding transcription factor activity"/>
    <property type="evidence" value="ECO:0007669"/>
    <property type="project" value="InterPro"/>
</dbReference>
<dbReference type="PROSITE" id="PS00070">
    <property type="entry name" value="ALDEHYDE_DEHYDR_CYS"/>
    <property type="match status" value="1"/>
</dbReference>
<dbReference type="Pfam" id="PF18083">
    <property type="entry name" value="PutA_N"/>
    <property type="match status" value="1"/>
</dbReference>
<organism evidence="14 15">
    <name type="scientific">Myxacorys almedinensis A</name>
    <dbReference type="NCBI Taxonomy" id="2690445"/>
    <lineage>
        <taxon>Bacteria</taxon>
        <taxon>Bacillati</taxon>
        <taxon>Cyanobacteriota</taxon>
        <taxon>Cyanophyceae</taxon>
        <taxon>Leptolyngbyales</taxon>
        <taxon>Leptolyngbyaceae</taxon>
        <taxon>Myxacorys</taxon>
        <taxon>Myxacorys almedinensis</taxon>
    </lineage>
</organism>
<comment type="pathway">
    <text evidence="1">Amino-acid degradation; L-proline degradation into L-glutamate; L-glutamate from L-proline: step 2/2.</text>
</comment>
<evidence type="ECO:0000256" key="10">
    <source>
        <dbReference type="RuleBase" id="RU003345"/>
    </source>
</evidence>
<evidence type="ECO:0000256" key="1">
    <source>
        <dbReference type="ARBA" id="ARBA00004786"/>
    </source>
</evidence>
<dbReference type="SUPFAM" id="SSF53720">
    <property type="entry name" value="ALDH-like"/>
    <property type="match status" value="1"/>
</dbReference>
<dbReference type="GO" id="GO:0004657">
    <property type="term" value="F:proline dehydrogenase activity"/>
    <property type="evidence" value="ECO:0007669"/>
    <property type="project" value="InterPro"/>
</dbReference>
<evidence type="ECO:0000256" key="5">
    <source>
        <dbReference type="ARBA" id="ARBA00032259"/>
    </source>
</evidence>
<accession>A0A8J8CHY9</accession>
<feature type="active site" evidence="8 9">
    <location>
        <position position="751"/>
    </location>
</feature>
<dbReference type="Gene3D" id="3.40.309.10">
    <property type="entry name" value="Aldehyde Dehydrogenase, Chain A, domain 2"/>
    <property type="match status" value="1"/>
</dbReference>
<dbReference type="InterPro" id="IPR016162">
    <property type="entry name" value="Ald_DH_N"/>
</dbReference>
<dbReference type="InterPro" id="IPR002872">
    <property type="entry name" value="Proline_DH_dom"/>
</dbReference>
<proteinExistence type="inferred from homology"/>
<feature type="domain" description="Aldehyde dehydrogenase" evidence="11">
    <location>
        <begin position="516"/>
        <end position="975"/>
    </location>
</feature>
<evidence type="ECO:0000259" key="11">
    <source>
        <dbReference type="Pfam" id="PF00171"/>
    </source>
</evidence>
<reference evidence="14" key="1">
    <citation type="submission" date="2019-12" db="EMBL/GenBank/DDBJ databases">
        <title>High-Quality draft genome sequences of three cyanobacteria isolated from the limestone walls of the Old Cathedral of Coimbra.</title>
        <authorList>
            <person name="Tiago I."/>
            <person name="Soares F."/>
            <person name="Portugal A."/>
        </authorList>
    </citation>
    <scope>NUCLEOTIDE SEQUENCE</scope>
    <source>
        <strain evidence="14">A</strain>
    </source>
</reference>
<dbReference type="GO" id="GO:0010133">
    <property type="term" value="P:L-proline catabolic process to L-glutamate"/>
    <property type="evidence" value="ECO:0007669"/>
    <property type="project" value="InterPro"/>
</dbReference>
<keyword evidence="15" id="KW-1185">Reference proteome</keyword>
<dbReference type="NCBIfam" id="NF002852">
    <property type="entry name" value="PRK03137.1"/>
    <property type="match status" value="1"/>
</dbReference>
<dbReference type="EC" id="1.2.1.88" evidence="2"/>
<dbReference type="FunFam" id="3.40.605.10:FF:000045">
    <property type="entry name" value="1-pyrroline-5-carboxylate dehydrogenase 1"/>
    <property type="match status" value="1"/>
</dbReference>
<evidence type="ECO:0000256" key="7">
    <source>
        <dbReference type="ARBA" id="ARBA00061617"/>
    </source>
</evidence>
<dbReference type="RefSeq" id="WP_162422702.1">
    <property type="nucleotide sequence ID" value="NZ_WVIE01000007.1"/>
</dbReference>
<dbReference type="Pfam" id="PF01619">
    <property type="entry name" value="Pro_dh"/>
    <property type="match status" value="1"/>
</dbReference>
<dbReference type="InterPro" id="IPR016160">
    <property type="entry name" value="Ald_DH_CS_CYS"/>
</dbReference>
<evidence type="ECO:0000256" key="4">
    <source>
        <dbReference type="ARBA" id="ARBA00023027"/>
    </source>
</evidence>
<dbReference type="Gene3D" id="3.20.20.220">
    <property type="match status" value="1"/>
</dbReference>
<feature type="active site" evidence="8">
    <location>
        <position position="785"/>
    </location>
</feature>
<dbReference type="FunFam" id="3.40.309.10:FF:000005">
    <property type="entry name" value="1-pyrroline-5-carboxylate dehydrogenase 1"/>
    <property type="match status" value="1"/>
</dbReference>
<dbReference type="PROSITE" id="PS00687">
    <property type="entry name" value="ALDEHYDE_DEHYDR_GLU"/>
    <property type="match status" value="1"/>
</dbReference>
<evidence type="ECO:0000259" key="12">
    <source>
        <dbReference type="Pfam" id="PF01619"/>
    </source>
</evidence>
<dbReference type="InterPro" id="IPR050485">
    <property type="entry name" value="Proline_metab_enzyme"/>
</dbReference>
<dbReference type="NCBIfam" id="TIGR01237">
    <property type="entry name" value="D1pyr5carbox2"/>
    <property type="match status" value="1"/>
</dbReference>
<protein>
    <recommendedName>
        <fullName evidence="5">L-glutamate gamma-semialdehyde dehydrogenase</fullName>
        <ecNumber evidence="2">1.2.1.88</ecNumber>
    </recommendedName>
    <alternativeName>
        <fullName evidence="5">L-glutamate gamma-semialdehyde dehydrogenase</fullName>
    </alternativeName>
</protein>
<comment type="caution">
    <text evidence="14">The sequence shown here is derived from an EMBL/GenBank/DDBJ whole genome shotgun (WGS) entry which is preliminary data.</text>
</comment>
<dbReference type="InterPro" id="IPR029041">
    <property type="entry name" value="FAD-linked_oxidoreductase-like"/>
</dbReference>
<evidence type="ECO:0000256" key="6">
    <source>
        <dbReference type="ARBA" id="ARBA00048142"/>
    </source>
</evidence>
<dbReference type="InterPro" id="IPR005932">
    <property type="entry name" value="RocA"/>
</dbReference>
<evidence type="ECO:0000313" key="15">
    <source>
        <dbReference type="Proteomes" id="UP000646053"/>
    </source>
</evidence>
<evidence type="ECO:0000259" key="13">
    <source>
        <dbReference type="Pfam" id="PF18083"/>
    </source>
</evidence>
<dbReference type="Pfam" id="PF00171">
    <property type="entry name" value="Aldedh"/>
    <property type="match status" value="1"/>
</dbReference>
<dbReference type="InterPro" id="IPR025703">
    <property type="entry name" value="Bifunct_PutA"/>
</dbReference>
<evidence type="ECO:0000256" key="8">
    <source>
        <dbReference type="PIRSR" id="PIRSR000197-1"/>
    </source>
</evidence>
<dbReference type="FunFam" id="3.20.20.220:FF:000021">
    <property type="entry name" value="Aldehyde dehydrogenase family protein"/>
    <property type="match status" value="1"/>
</dbReference>
<dbReference type="EMBL" id="WVIE01000007">
    <property type="protein sequence ID" value="NDJ17194.1"/>
    <property type="molecule type" value="Genomic_DNA"/>
</dbReference>
<dbReference type="InterPro" id="IPR016161">
    <property type="entry name" value="Ald_DH/histidinol_DH"/>
</dbReference>
<dbReference type="PANTHER" id="PTHR42862">
    <property type="entry name" value="DELTA-1-PYRROLINE-5-CARBOXYLATE DEHYDROGENASE 1, ISOFORM A-RELATED"/>
    <property type="match status" value="1"/>
</dbReference>
<comment type="similarity">
    <text evidence="7">Belongs to the aldehyde dehydrogenase family. RocA subfamily.</text>
</comment>
<dbReference type="InterPro" id="IPR016163">
    <property type="entry name" value="Ald_DH_C"/>
</dbReference>
<dbReference type="Proteomes" id="UP000646053">
    <property type="component" value="Unassembled WGS sequence"/>
</dbReference>
<feature type="domain" description="Proline utilization A N-terminal" evidence="13">
    <location>
        <begin position="11"/>
        <end position="126"/>
    </location>
</feature>
<dbReference type="InterPro" id="IPR015590">
    <property type="entry name" value="Aldehyde_DH_dom"/>
</dbReference>
<dbReference type="CDD" id="cd07124">
    <property type="entry name" value="ALDH_PutA-P5CDH-RocA"/>
    <property type="match status" value="1"/>
</dbReference>
<keyword evidence="3 10" id="KW-0560">Oxidoreductase</keyword>
<evidence type="ECO:0000256" key="9">
    <source>
        <dbReference type="PROSITE-ProRule" id="PRU10007"/>
    </source>
</evidence>
<dbReference type="Gene3D" id="3.40.605.10">
    <property type="entry name" value="Aldehyde Dehydrogenase, Chain A, domain 1"/>
    <property type="match status" value="1"/>
</dbReference>
<dbReference type="PIRSF" id="PIRSF000197">
    <property type="entry name" value="Bifunct_PutA"/>
    <property type="match status" value="1"/>
</dbReference>
<evidence type="ECO:0000313" key="14">
    <source>
        <dbReference type="EMBL" id="NDJ17194.1"/>
    </source>
</evidence>
<dbReference type="PANTHER" id="PTHR42862:SF1">
    <property type="entry name" value="DELTA-1-PYRROLINE-5-CARBOXYLATE DEHYDROGENASE 2, ISOFORM A-RELATED"/>
    <property type="match status" value="1"/>
</dbReference>
<sequence>MVSQAFDPRYEDQTQSIARQLLSATRESRSFFARLKDQLQWDDKMLGWAMSNPGLRVQLFRFIDCLPALHSKAEIARHMQEYLGDEIVELPSALKGLLNFANADSMPGQVAATTVSTAVETLAHKYIAGDDLKQILKTVERLRKEKMAFTVDLLGEAVITEAEAQSYLDRYLELMTKLTEASRSWSTVPEIDTADGEPLPKVQVSVKLTAFYSQFDPLDAQGSEARVLDRSRILLRRAKELGAAVHFDMEQYEYKDLTLSILKQLLLEDEFCDRADIGITIQGYLRDSQQDLQDLIGWAKQRGTPITVRLVKGAYWDQETIKAVQKDWEQPVFNDKAATDANYERLTEMLLENHQHLYAAIGSHNVRSQAHAIAIVNALNIPNRRVEFQVLYGMGDKLAKAMVDQGYRVRVYCPYGELIPGMSYLIRRLLENTANSSFLRQTLEDRPIEDLIAPPCPPSVTSATPSAATEFHNAPDTDYAEAEARDRIASAIQSVRQTLGQTYLPLIDGEYVETAENLKSLNPSRSSEVIGVVGMISVEQAESAIASAKTAFSSWKKTSGRDRVAILRNAATLTAQRRDELIAWMVLETGKPVKEADAEVSEAIDFCTYYADEMERLDTGVSYDFPGETNHYHYQPRGIVIVISPWNFSLAIPMGMTVAALVTGNCALLKPAETSSIIAAKIAEILVEAGVPRGVFQFVPGNGSLVGAHMVQHKDTHMIVFTGSQAVGCQIYANAAILQPGQKHLKRVVAEMGGKNAIVIDESADLDQAVQGVVQSAFSYSGQKCSACSRAIVLESIYDTFLARLVEATRSLNVGAAEDPSTRVGPVIDDEAQQRIKSYIEKGRTEAEVALEMPAPDGGYFVAPVIFANVAPDAKIAQEEIFGPVLAVMKAKTFQEALDLANGTPYALTGGLYSRTPSHIEQAQTEFEVGNLYINRGITGAIVSRQPFGGFKLSGVGSKAGGPDYLLQFLEPRVVTENVQRQGFAPIEGAD</sequence>
<comment type="catalytic activity">
    <reaction evidence="6">
        <text>L-glutamate 5-semialdehyde + NAD(+) + H2O = L-glutamate + NADH + 2 H(+)</text>
        <dbReference type="Rhea" id="RHEA:30235"/>
        <dbReference type="ChEBI" id="CHEBI:15377"/>
        <dbReference type="ChEBI" id="CHEBI:15378"/>
        <dbReference type="ChEBI" id="CHEBI:29985"/>
        <dbReference type="ChEBI" id="CHEBI:57540"/>
        <dbReference type="ChEBI" id="CHEBI:57945"/>
        <dbReference type="ChEBI" id="CHEBI:58066"/>
        <dbReference type="EC" id="1.2.1.88"/>
    </reaction>
</comment>
<dbReference type="GO" id="GO:0009898">
    <property type="term" value="C:cytoplasmic side of plasma membrane"/>
    <property type="evidence" value="ECO:0007669"/>
    <property type="project" value="TreeGrafter"/>
</dbReference>
<dbReference type="SUPFAM" id="SSF51730">
    <property type="entry name" value="FAD-linked oxidoreductase"/>
    <property type="match status" value="1"/>
</dbReference>
<dbReference type="GO" id="GO:0003842">
    <property type="term" value="F:L-glutamate gamma-semialdehyde dehydrogenase activity"/>
    <property type="evidence" value="ECO:0007669"/>
    <property type="project" value="UniProtKB-EC"/>
</dbReference>
<name>A0A8J8CHY9_9CYAN</name>
<dbReference type="AlphaFoldDB" id="A0A8J8CHY9"/>
<evidence type="ECO:0000256" key="2">
    <source>
        <dbReference type="ARBA" id="ARBA00012884"/>
    </source>
</evidence>